<dbReference type="Gene3D" id="1.10.443.10">
    <property type="entry name" value="Intergrase catalytic core"/>
    <property type="match status" value="1"/>
</dbReference>
<dbReference type="InterPro" id="IPR002104">
    <property type="entry name" value="Integrase_catalytic"/>
</dbReference>
<dbReference type="Pfam" id="PF17293">
    <property type="entry name" value="Arm-DNA-bind_5"/>
    <property type="match status" value="1"/>
</dbReference>
<dbReference type="InterPro" id="IPR013762">
    <property type="entry name" value="Integrase-like_cat_sf"/>
</dbReference>
<organism evidence="5 6">
    <name type="scientific">Bacteroides oleiciplenus YIT 12058</name>
    <dbReference type="NCBI Taxonomy" id="742727"/>
    <lineage>
        <taxon>Bacteria</taxon>
        <taxon>Pseudomonadati</taxon>
        <taxon>Bacteroidota</taxon>
        <taxon>Bacteroidia</taxon>
        <taxon>Bacteroidales</taxon>
        <taxon>Bacteroidaceae</taxon>
        <taxon>Bacteroides</taxon>
    </lineage>
</organism>
<evidence type="ECO:0000313" key="5">
    <source>
        <dbReference type="EMBL" id="EKU92333.1"/>
    </source>
</evidence>
<protein>
    <recommendedName>
        <fullName evidence="4">Tyr recombinase domain-containing protein</fullName>
    </recommendedName>
</protein>
<dbReference type="AlphaFoldDB" id="K9E6S6"/>
<dbReference type="Proteomes" id="UP000009872">
    <property type="component" value="Unassembled WGS sequence"/>
</dbReference>
<feature type="domain" description="Tyr recombinase" evidence="4">
    <location>
        <begin position="221"/>
        <end position="402"/>
    </location>
</feature>
<evidence type="ECO:0000259" key="4">
    <source>
        <dbReference type="PROSITE" id="PS51898"/>
    </source>
</evidence>
<comment type="caution">
    <text evidence="5">The sequence shown here is derived from an EMBL/GenBank/DDBJ whole genome shotgun (WGS) entry which is preliminary data.</text>
</comment>
<dbReference type="SUPFAM" id="SSF56349">
    <property type="entry name" value="DNA breaking-rejoining enzymes"/>
    <property type="match status" value="1"/>
</dbReference>
<dbReference type="GO" id="GO:0015074">
    <property type="term" value="P:DNA integration"/>
    <property type="evidence" value="ECO:0007669"/>
    <property type="project" value="InterPro"/>
</dbReference>
<dbReference type="OrthoDB" id="1493636at2"/>
<gene>
    <name evidence="5" type="ORF">HMPREF9447_00783</name>
</gene>
<comment type="similarity">
    <text evidence="1">Belongs to the 'phage' integrase family.</text>
</comment>
<sequence>MKQGTMNILFFPLKTKVLKNGEAPILLRVTIDGQYDEVRIQRSVALNSWNPSKGCCRGKDRISLELNSYIDNMRARLLQIHKELLLEEAFISPKALLIKLFSKEDKHTLLAAMEQHIENCKRRLDIDFRLGSLKRYVNCFDALKVAVDRFYAKEDITFYELTGEFIDEFELYLRIDKKLSQNTLTKYMTCLKKMTNTALRNDWMKKDPFVDKKNLFRKVETSPTFLTLEELKKIEEKEFTVQRLVHVKDFFLFCCYTGLAFIDASTLSAEHLIRDNNNALWIRKSRIKIADAKESCTCNVPLLPPAQAILEKYNWSPEKENTPCLPIPSNQKMNAYLKEIATLCGIKKNLTVHVARHTFATTITLANHVSLQNVSKMLGHSSTKITQHYARVLDQNIMEDMQKVSRNLFR</sequence>
<dbReference type="InterPro" id="IPR025269">
    <property type="entry name" value="SAM-like_dom"/>
</dbReference>
<dbReference type="InterPro" id="IPR010998">
    <property type="entry name" value="Integrase_recombinase_N"/>
</dbReference>
<keyword evidence="3" id="KW-0233">DNA recombination</keyword>
<dbReference type="InterPro" id="IPR050090">
    <property type="entry name" value="Tyrosine_recombinase_XerCD"/>
</dbReference>
<dbReference type="CDD" id="cd01185">
    <property type="entry name" value="INTN1_C_like"/>
    <property type="match status" value="1"/>
</dbReference>
<dbReference type="HOGENOM" id="CLU_033139_2_0_10"/>
<dbReference type="EMBL" id="ADLF01000002">
    <property type="protein sequence ID" value="EKU92333.1"/>
    <property type="molecule type" value="Genomic_DNA"/>
</dbReference>
<dbReference type="STRING" id="742727.HMPREF9447_00783"/>
<evidence type="ECO:0000256" key="3">
    <source>
        <dbReference type="ARBA" id="ARBA00023172"/>
    </source>
</evidence>
<dbReference type="GO" id="GO:0006310">
    <property type="term" value="P:DNA recombination"/>
    <property type="evidence" value="ECO:0007669"/>
    <property type="project" value="UniProtKB-KW"/>
</dbReference>
<dbReference type="eggNOG" id="COG0582">
    <property type="taxonomic scope" value="Bacteria"/>
</dbReference>
<name>K9E6S6_9BACE</name>
<dbReference type="Pfam" id="PF00589">
    <property type="entry name" value="Phage_integrase"/>
    <property type="match status" value="1"/>
</dbReference>
<reference evidence="5 6" key="1">
    <citation type="submission" date="2012-09" db="EMBL/GenBank/DDBJ databases">
        <title>The Genome Sequence of Bacteroides oleiciplenus YIT 12058.</title>
        <authorList>
            <consortium name="The Broad Institute Genome Sequencing Platform"/>
            <person name="Earl A."/>
            <person name="Ward D."/>
            <person name="Feldgarden M."/>
            <person name="Gevers D."/>
            <person name="Morotomi M."/>
            <person name="Walker B."/>
            <person name="Young S.K."/>
            <person name="Zeng Q."/>
            <person name="Gargeya S."/>
            <person name="Fitzgerald M."/>
            <person name="Haas B."/>
            <person name="Abouelleil A."/>
            <person name="Alvarado L."/>
            <person name="Arachchi H.M."/>
            <person name="Berlin A.M."/>
            <person name="Chapman S.B."/>
            <person name="Goldberg J."/>
            <person name="Griggs A."/>
            <person name="Gujja S."/>
            <person name="Hansen M."/>
            <person name="Howarth C."/>
            <person name="Imamovic A."/>
            <person name="Larimer J."/>
            <person name="McCowen C."/>
            <person name="Montmayeur A."/>
            <person name="Murphy C."/>
            <person name="Neiman D."/>
            <person name="Pearson M."/>
            <person name="Priest M."/>
            <person name="Roberts A."/>
            <person name="Saif S."/>
            <person name="Shea T."/>
            <person name="Sisk P."/>
            <person name="Sykes S."/>
            <person name="Wortman J."/>
            <person name="Nusbaum C."/>
            <person name="Birren B."/>
        </authorList>
    </citation>
    <scope>NUCLEOTIDE SEQUENCE [LARGE SCALE GENOMIC DNA]</scope>
    <source>
        <strain evidence="5 6">YIT 12058</strain>
    </source>
</reference>
<dbReference type="Pfam" id="PF13102">
    <property type="entry name" value="Phage_int_SAM_5"/>
    <property type="match status" value="1"/>
</dbReference>
<dbReference type="InterPro" id="IPR011010">
    <property type="entry name" value="DNA_brk_join_enz"/>
</dbReference>
<dbReference type="InterPro" id="IPR035386">
    <property type="entry name" value="Arm-DNA-bind_5"/>
</dbReference>
<accession>K9E6S6</accession>
<keyword evidence="2" id="KW-0238">DNA-binding</keyword>
<dbReference type="PATRIC" id="fig|742727.4.peg.783"/>
<dbReference type="PROSITE" id="PS51898">
    <property type="entry name" value="TYR_RECOMBINASE"/>
    <property type="match status" value="1"/>
</dbReference>
<dbReference type="Gene3D" id="1.10.150.130">
    <property type="match status" value="1"/>
</dbReference>
<keyword evidence="6" id="KW-1185">Reference proteome</keyword>
<evidence type="ECO:0000256" key="2">
    <source>
        <dbReference type="ARBA" id="ARBA00023125"/>
    </source>
</evidence>
<dbReference type="PANTHER" id="PTHR30349:SF64">
    <property type="entry name" value="PROPHAGE INTEGRASE INTD-RELATED"/>
    <property type="match status" value="1"/>
</dbReference>
<proteinExistence type="inferred from homology"/>
<dbReference type="GO" id="GO:0003677">
    <property type="term" value="F:DNA binding"/>
    <property type="evidence" value="ECO:0007669"/>
    <property type="project" value="UniProtKB-KW"/>
</dbReference>
<evidence type="ECO:0000313" key="6">
    <source>
        <dbReference type="Proteomes" id="UP000009872"/>
    </source>
</evidence>
<evidence type="ECO:0000256" key="1">
    <source>
        <dbReference type="ARBA" id="ARBA00008857"/>
    </source>
</evidence>
<dbReference type="RefSeq" id="WP_009128246.1">
    <property type="nucleotide sequence ID" value="NZ_JH992940.1"/>
</dbReference>
<dbReference type="PANTHER" id="PTHR30349">
    <property type="entry name" value="PHAGE INTEGRASE-RELATED"/>
    <property type="match status" value="1"/>
</dbReference>